<protein>
    <submittedName>
        <fullName evidence="2">Uncharacterized protein</fullName>
    </submittedName>
</protein>
<proteinExistence type="predicted"/>
<evidence type="ECO:0000256" key="1">
    <source>
        <dbReference type="SAM" id="MobiDB-lite"/>
    </source>
</evidence>
<feature type="non-terminal residue" evidence="2">
    <location>
        <position position="1"/>
    </location>
</feature>
<gene>
    <name evidence="2" type="ORF">KI387_017706</name>
</gene>
<dbReference type="AlphaFoldDB" id="A0AA38GGK9"/>
<comment type="caution">
    <text evidence="2">The sequence shown here is derived from an EMBL/GenBank/DDBJ whole genome shotgun (WGS) entry which is preliminary data.</text>
</comment>
<feature type="non-terminal residue" evidence="2">
    <location>
        <position position="66"/>
    </location>
</feature>
<name>A0AA38GGK9_TAXCH</name>
<dbReference type="EMBL" id="JAHRHJ020000003">
    <property type="protein sequence ID" value="KAH9323067.1"/>
    <property type="molecule type" value="Genomic_DNA"/>
</dbReference>
<keyword evidence="3" id="KW-1185">Reference proteome</keyword>
<accession>A0AA38GGK9</accession>
<evidence type="ECO:0000313" key="2">
    <source>
        <dbReference type="EMBL" id="KAH9323067.1"/>
    </source>
</evidence>
<evidence type="ECO:0000313" key="3">
    <source>
        <dbReference type="Proteomes" id="UP000824469"/>
    </source>
</evidence>
<dbReference type="Proteomes" id="UP000824469">
    <property type="component" value="Unassembled WGS sequence"/>
</dbReference>
<organism evidence="2 3">
    <name type="scientific">Taxus chinensis</name>
    <name type="common">Chinese yew</name>
    <name type="synonym">Taxus wallichiana var. chinensis</name>
    <dbReference type="NCBI Taxonomy" id="29808"/>
    <lineage>
        <taxon>Eukaryota</taxon>
        <taxon>Viridiplantae</taxon>
        <taxon>Streptophyta</taxon>
        <taxon>Embryophyta</taxon>
        <taxon>Tracheophyta</taxon>
        <taxon>Spermatophyta</taxon>
        <taxon>Pinopsida</taxon>
        <taxon>Pinidae</taxon>
        <taxon>Conifers II</taxon>
        <taxon>Cupressales</taxon>
        <taxon>Taxaceae</taxon>
        <taxon>Taxus</taxon>
    </lineage>
</organism>
<feature type="compositionally biased region" description="Acidic residues" evidence="1">
    <location>
        <begin position="18"/>
        <end position="49"/>
    </location>
</feature>
<sequence>PPQRLSLEAPLVNATYDTQEDDEEEIVEQDDDEEEENGLEIEEVDDAEIEYFNYSSRDESEEDNAP</sequence>
<feature type="region of interest" description="Disordered" evidence="1">
    <location>
        <begin position="1"/>
        <end position="66"/>
    </location>
</feature>
<reference evidence="2 3" key="1">
    <citation type="journal article" date="2021" name="Nat. Plants">
        <title>The Taxus genome provides insights into paclitaxel biosynthesis.</title>
        <authorList>
            <person name="Xiong X."/>
            <person name="Gou J."/>
            <person name="Liao Q."/>
            <person name="Li Y."/>
            <person name="Zhou Q."/>
            <person name="Bi G."/>
            <person name="Li C."/>
            <person name="Du R."/>
            <person name="Wang X."/>
            <person name="Sun T."/>
            <person name="Guo L."/>
            <person name="Liang H."/>
            <person name="Lu P."/>
            <person name="Wu Y."/>
            <person name="Zhang Z."/>
            <person name="Ro D.K."/>
            <person name="Shang Y."/>
            <person name="Huang S."/>
            <person name="Yan J."/>
        </authorList>
    </citation>
    <scope>NUCLEOTIDE SEQUENCE [LARGE SCALE GENOMIC DNA]</scope>
    <source>
        <strain evidence="2">Ta-2019</strain>
    </source>
</reference>